<evidence type="ECO:0000313" key="2">
    <source>
        <dbReference type="Proteomes" id="UP001057402"/>
    </source>
</evidence>
<proteinExistence type="predicted"/>
<sequence>MSTKTRGWMRKAGVAQESSAQRPEFARKWVVVLCILSFFIGISLTNRMWMMVSNVSNGDTPAESIAKSTTALAGSESNSVGPADAELQTMGRRSYFMVIIGINTSFRGSRRRESIRKGIISQGEKLKQLEREKGIVIRFVIGHHRLSGGVFNTIIQEEEKVYQDLMRLDHVEAYLDLSAKTKKYFSTAVSLWDAEFYVQVDDDVHVSCQRMPNG</sequence>
<evidence type="ECO:0000313" key="1">
    <source>
        <dbReference type="EMBL" id="KAI4311993.1"/>
    </source>
</evidence>
<comment type="caution">
    <text evidence="1">The sequence shown here is derived from an EMBL/GenBank/DDBJ whole genome shotgun (WGS) entry which is preliminary data.</text>
</comment>
<keyword evidence="2" id="KW-1185">Reference proteome</keyword>
<dbReference type="Proteomes" id="UP001057402">
    <property type="component" value="Chromosome 11"/>
</dbReference>
<accession>A0ACB9LLY2</accession>
<dbReference type="EMBL" id="CM042890">
    <property type="protein sequence ID" value="KAI4311993.1"/>
    <property type="molecule type" value="Genomic_DNA"/>
</dbReference>
<organism evidence="1 2">
    <name type="scientific">Melastoma candidum</name>
    <dbReference type="NCBI Taxonomy" id="119954"/>
    <lineage>
        <taxon>Eukaryota</taxon>
        <taxon>Viridiplantae</taxon>
        <taxon>Streptophyta</taxon>
        <taxon>Embryophyta</taxon>
        <taxon>Tracheophyta</taxon>
        <taxon>Spermatophyta</taxon>
        <taxon>Magnoliopsida</taxon>
        <taxon>eudicotyledons</taxon>
        <taxon>Gunneridae</taxon>
        <taxon>Pentapetalae</taxon>
        <taxon>rosids</taxon>
        <taxon>malvids</taxon>
        <taxon>Myrtales</taxon>
        <taxon>Melastomataceae</taxon>
        <taxon>Melastomatoideae</taxon>
        <taxon>Melastomateae</taxon>
        <taxon>Melastoma</taxon>
    </lineage>
</organism>
<protein>
    <submittedName>
        <fullName evidence="1">Uncharacterized protein</fullName>
    </submittedName>
</protein>
<name>A0ACB9LLY2_9MYRT</name>
<reference evidence="2" key="1">
    <citation type="journal article" date="2023" name="Front. Plant Sci.">
        <title>Chromosomal-level genome assembly of Melastoma candidum provides insights into trichome evolution.</title>
        <authorList>
            <person name="Zhong Y."/>
            <person name="Wu W."/>
            <person name="Sun C."/>
            <person name="Zou P."/>
            <person name="Liu Y."/>
            <person name="Dai S."/>
            <person name="Zhou R."/>
        </authorList>
    </citation>
    <scope>NUCLEOTIDE SEQUENCE [LARGE SCALE GENOMIC DNA]</scope>
</reference>
<gene>
    <name evidence="1" type="ORF">MLD38_036853</name>
</gene>